<feature type="domain" description="ABC transporter" evidence="11">
    <location>
        <begin position="634"/>
        <end position="866"/>
    </location>
</feature>
<organism evidence="14">
    <name type="scientific">Enterobius vermicularis</name>
    <name type="common">Human pinworm</name>
    <dbReference type="NCBI Taxonomy" id="51028"/>
    <lineage>
        <taxon>Eukaryota</taxon>
        <taxon>Metazoa</taxon>
        <taxon>Ecdysozoa</taxon>
        <taxon>Nematoda</taxon>
        <taxon>Chromadorea</taxon>
        <taxon>Rhabditida</taxon>
        <taxon>Spirurina</taxon>
        <taxon>Oxyuridomorpha</taxon>
        <taxon>Oxyuroidea</taxon>
        <taxon>Oxyuridae</taxon>
        <taxon>Enterobius</taxon>
    </lineage>
</organism>
<proteinExistence type="inferred from homology"/>
<dbReference type="InterPro" id="IPR013525">
    <property type="entry name" value="ABC2_TM"/>
</dbReference>
<feature type="domain" description="ABC transporter" evidence="11">
    <location>
        <begin position="1473"/>
        <end position="1711"/>
    </location>
</feature>
<feature type="transmembrane region" description="Helical" evidence="10">
    <location>
        <begin position="942"/>
        <end position="963"/>
    </location>
</feature>
<keyword evidence="4 10" id="KW-0812">Transmembrane</keyword>
<dbReference type="FunFam" id="3.40.50.300:FF:002275">
    <property type="entry name" value="ATP-binding cassette, subfamily A (ABC1), member 16"/>
    <property type="match status" value="1"/>
</dbReference>
<feature type="transmembrane region" description="Helical" evidence="10">
    <location>
        <begin position="1318"/>
        <end position="1338"/>
    </location>
</feature>
<dbReference type="WBParaSite" id="EVEC_0000843801-mRNA-1">
    <property type="protein sequence ID" value="EVEC_0000843801-mRNA-1"/>
    <property type="gene ID" value="EVEC_0000843801"/>
</dbReference>
<dbReference type="GO" id="GO:0005319">
    <property type="term" value="F:lipid transporter activity"/>
    <property type="evidence" value="ECO:0007669"/>
    <property type="project" value="TreeGrafter"/>
</dbReference>
<dbReference type="PANTHER" id="PTHR19229:SF36">
    <property type="entry name" value="ATP-BINDING CASSETTE SUB-FAMILY A MEMBER 2"/>
    <property type="match status" value="1"/>
</dbReference>
<evidence type="ECO:0000256" key="8">
    <source>
        <dbReference type="ARBA" id="ARBA00022989"/>
    </source>
</evidence>
<keyword evidence="5" id="KW-0677">Repeat</keyword>
<dbReference type="InterPro" id="IPR027417">
    <property type="entry name" value="P-loop_NTPase"/>
</dbReference>
<dbReference type="InterPro" id="IPR017871">
    <property type="entry name" value="ABC_transporter-like_CS"/>
</dbReference>
<evidence type="ECO:0000313" key="14">
    <source>
        <dbReference type="WBParaSite" id="EVEC_0000843801-mRNA-1"/>
    </source>
</evidence>
<feature type="transmembrane region" description="Helical" evidence="10">
    <location>
        <begin position="545"/>
        <end position="566"/>
    </location>
</feature>
<evidence type="ECO:0000256" key="9">
    <source>
        <dbReference type="ARBA" id="ARBA00023136"/>
    </source>
</evidence>
<dbReference type="PANTHER" id="PTHR19229">
    <property type="entry name" value="ATP-BINDING CASSETTE TRANSPORTER SUBFAMILY A ABCA"/>
    <property type="match status" value="1"/>
</dbReference>
<evidence type="ECO:0000313" key="12">
    <source>
        <dbReference type="EMBL" id="VDD93171.1"/>
    </source>
</evidence>
<dbReference type="FunFam" id="3.40.50.300:FF:000335">
    <property type="entry name" value="ATP binding cassette subfamily A member 5"/>
    <property type="match status" value="1"/>
</dbReference>
<evidence type="ECO:0000256" key="1">
    <source>
        <dbReference type="ARBA" id="ARBA00004141"/>
    </source>
</evidence>
<comment type="similarity">
    <text evidence="2">Belongs to the ABC transporter superfamily. ABCA family.</text>
</comment>
<dbReference type="GO" id="GO:0140359">
    <property type="term" value="F:ABC-type transporter activity"/>
    <property type="evidence" value="ECO:0007669"/>
    <property type="project" value="InterPro"/>
</dbReference>
<keyword evidence="8 10" id="KW-1133">Transmembrane helix</keyword>
<dbReference type="PROSITE" id="PS50893">
    <property type="entry name" value="ABC_TRANSPORTER_2"/>
    <property type="match status" value="2"/>
</dbReference>
<evidence type="ECO:0000256" key="4">
    <source>
        <dbReference type="ARBA" id="ARBA00022692"/>
    </source>
</evidence>
<dbReference type="Pfam" id="PF12698">
    <property type="entry name" value="ABC2_membrane_3"/>
    <property type="match status" value="1"/>
</dbReference>
<feature type="transmembrane region" description="Helical" evidence="10">
    <location>
        <begin position="1414"/>
        <end position="1435"/>
    </location>
</feature>
<protein>
    <submittedName>
        <fullName evidence="14">ABC transporter domain-containing protein</fullName>
    </submittedName>
</protein>
<dbReference type="CDD" id="cd03263">
    <property type="entry name" value="ABC_subfamily_A"/>
    <property type="match status" value="2"/>
</dbReference>
<dbReference type="PROSITE" id="PS00211">
    <property type="entry name" value="ABC_TRANSPORTER_1"/>
    <property type="match status" value="1"/>
</dbReference>
<dbReference type="Pfam" id="PF00005">
    <property type="entry name" value="ABC_tran"/>
    <property type="match status" value="2"/>
</dbReference>
<sequence length="1815" mass="202384">MRCEICRVAVQLEQSLGEIFHTFGSLYEILQHFPVSQKCVHNYVTSPDVSRGLITKNVTEAQTAVLEYLWSVGQSVVCGVEEKNNEEILMKAKLENESKADCTESDDCNSHSEERKDDELHLFMKKILKISPKILFAPSGGDVDRVISKMNESLTLIAAGEHLAGEILEFTTDLKGALESDTDSSKNGIFGVFSSASGNNSFYKVFQGCGEGESKTSCLIHRTELMQAAACTCLDAFNGSNLDFFKGFSSEKELVNYFINNATRDNVTVIASLVFNVTKSSIFPPHIVYKIRQNISMTPTTYAAKTLFRYPGPRDYDDSYYKFGFLFIQVSTLLSFQDLVERSVIDVVNGFTVSEPGTYIHEEPFPCFIYDNASSMIMSNFLDDVCYGIESKYVMVVVVLDRIYNCVIYYISSDTSSAVWKAIAAFQSDTNFSFLGGVLHSDDFDGVAQIVQMLLLSSLYSKARIAIVGSGTIYLLSYFPCVFIAVREHAIQKPVPFIFKLMSSLSSTSAFGMAMKSLFYFESTGTGCNFTNFFKSPVDEDAFSVAWAMGLILFDCLIYSCLTIYFDKVLGNSGVKCKWYFPVTSLFDSSLYLLGIKGASLSSQDMVSSQSARSPVERDYEEYDRASEGCEIAVSLESVYKFFGSRVAVSNVSLSMYMDQITVLLGHNGAGKTTTMNIITGFCAPSSGNVIIEGRKIVSRRDVLNSSLGLCPQHNVLFDNLTVREHLYFYATLKSDPQRCENDIYDQVDTMLHDLKLYEKRYEIVDALSGGMKRRLSVAVSFIGGSNVVILDEPTAGVDPFARRAIWDFITSYRKGRSIMIATHLMDEADVLADRIAIMSGISSFCSKYGPVPTFFSSSCNEKTFRLKGWEDSEMIGLLTALETDENLHELDVMSYGLRDSTLEECHQLSKQGLFSVSLEHLLHHIIYKCLKSRLSAVDISVRIVFIVVFIAGAMGVALPAIIMETPPPLKLNTFQYTNISLKQPNCLYFTYESAFGSKKHYTLSSMLVKSLYSVPGVGAECLIANSSHKHLDADLPENIKYMHKTVTYDFLISDCRRRNGFSKAQQKLLRSFMVPDYVRPRSATGVEYVNYPECICLNRGTGQICSGGNDSARHRQLMTGDRLYDLTGVNLTKYGGLSFGLKKKVVPDNFNTEGTPSLRFMAVRHLSKVWFNNRGLHAVPIFLNVHNNALLRASIRQNPKFSSHNPGAYGITLINHPMEGSATIIDKIRVMESNDVLIAVFLVAGMSFVPASFVYFLVYERASFALHLQTMAGLGSLVYWFANLLWDLISYCLSALTCALTIRLIATPLYNRYENFLGITILVLVYGASTTPLIYLLSFTFDDASNALVATLFGLKDASIAALGEIVHKIFLIFPGFCLGSGAMEIAFNDYYNQYYEFIGKPNKKKSPFRKDILFEKIFAMCSVGVMSFLLTLLSSTSFERVSDGLPEHINDKDVELERLRVLRGDADDDIIRIDSVSKFYKKRSKQRTSGILVAVDELCLGIPEGQCFGLLGVNGAGKTTLFKLLTGILPTNSGNLFICSKNIKERPDMLSKVGYCPQFDALYDELTVREHFFYYSLVRGYSCSSAGALIEELLIRLNLSSYRDMCAGVLSEGNKRKLSVALALIGIPKVLILDEPTAGMDPAARRFIQGLIKGLSLSGRSVLFSSHSMEECEILCERLSIMVNGRLRCLGSCQHLKNVYGNGYSIRLRFKKDRQDKDIANASRFLLKNVPEAVLKETHFCYAHFEVADVRLSYLFTVCSNLCKQESFGVEYYSVSQNNLDNVFISFVREQCESEKDYGSSSSAKNCSLAVTK</sequence>
<evidence type="ECO:0000256" key="10">
    <source>
        <dbReference type="SAM" id="Phobius"/>
    </source>
</evidence>
<feature type="transmembrane region" description="Helical" evidence="10">
    <location>
        <begin position="1265"/>
        <end position="1283"/>
    </location>
</feature>
<accession>A0A158QB70</accession>
<evidence type="ECO:0000256" key="6">
    <source>
        <dbReference type="ARBA" id="ARBA00022741"/>
    </source>
</evidence>
<dbReference type="EMBL" id="UXUI01009163">
    <property type="protein sequence ID" value="VDD93171.1"/>
    <property type="molecule type" value="Genomic_DNA"/>
</dbReference>
<reference evidence="14" key="1">
    <citation type="submission" date="2016-04" db="UniProtKB">
        <authorList>
            <consortium name="WormBaseParasite"/>
        </authorList>
    </citation>
    <scope>IDENTIFICATION</scope>
</reference>
<keyword evidence="3" id="KW-0813">Transport</keyword>
<dbReference type="GO" id="GO:0016020">
    <property type="term" value="C:membrane"/>
    <property type="evidence" value="ECO:0007669"/>
    <property type="project" value="UniProtKB-SubCell"/>
</dbReference>
<dbReference type="SUPFAM" id="SSF52540">
    <property type="entry name" value="P-loop containing nucleoside triphosphate hydrolases"/>
    <property type="match status" value="2"/>
</dbReference>
<dbReference type="Gene3D" id="3.40.50.300">
    <property type="entry name" value="P-loop containing nucleotide triphosphate hydrolases"/>
    <property type="match status" value="2"/>
</dbReference>
<feature type="transmembrane region" description="Helical" evidence="10">
    <location>
        <begin position="465"/>
        <end position="485"/>
    </location>
</feature>
<keyword evidence="9 10" id="KW-0472">Membrane</keyword>
<dbReference type="InterPro" id="IPR003593">
    <property type="entry name" value="AAA+_ATPase"/>
</dbReference>
<feature type="transmembrane region" description="Helical" evidence="10">
    <location>
        <begin position="1289"/>
        <end position="1306"/>
    </location>
</feature>
<dbReference type="Proteomes" id="UP000274131">
    <property type="component" value="Unassembled WGS sequence"/>
</dbReference>
<dbReference type="STRING" id="51028.A0A158QB70"/>
<dbReference type="SMART" id="SM00382">
    <property type="entry name" value="AAA"/>
    <property type="match status" value="2"/>
</dbReference>
<dbReference type="Pfam" id="PF23321">
    <property type="entry name" value="R1_ABCA1"/>
    <property type="match status" value="1"/>
</dbReference>
<evidence type="ECO:0000256" key="5">
    <source>
        <dbReference type="ARBA" id="ARBA00022737"/>
    </source>
</evidence>
<dbReference type="OrthoDB" id="8061355at2759"/>
<feature type="transmembrane region" description="Helical" evidence="10">
    <location>
        <begin position="1237"/>
        <end position="1258"/>
    </location>
</feature>
<dbReference type="GO" id="GO:0016887">
    <property type="term" value="F:ATP hydrolysis activity"/>
    <property type="evidence" value="ECO:0007669"/>
    <property type="project" value="InterPro"/>
</dbReference>
<dbReference type="InterPro" id="IPR056264">
    <property type="entry name" value="R2_ABCA1-4-like"/>
</dbReference>
<evidence type="ECO:0000256" key="7">
    <source>
        <dbReference type="ARBA" id="ARBA00022840"/>
    </source>
</evidence>
<evidence type="ECO:0000259" key="11">
    <source>
        <dbReference type="PROSITE" id="PS50893"/>
    </source>
</evidence>
<evidence type="ECO:0000256" key="3">
    <source>
        <dbReference type="ARBA" id="ARBA00022448"/>
    </source>
</evidence>
<comment type="subcellular location">
    <subcellularLocation>
        <location evidence="1">Membrane</location>
        <topology evidence="1">Multi-pass membrane protein</topology>
    </subcellularLocation>
</comment>
<keyword evidence="6" id="KW-0547">Nucleotide-binding</keyword>
<feature type="transmembrane region" description="Helical" evidence="10">
    <location>
        <begin position="497"/>
        <end position="515"/>
    </location>
</feature>
<evidence type="ECO:0000313" key="13">
    <source>
        <dbReference type="Proteomes" id="UP000274131"/>
    </source>
</evidence>
<dbReference type="InterPro" id="IPR026082">
    <property type="entry name" value="ABCA"/>
</dbReference>
<dbReference type="GO" id="GO:0005524">
    <property type="term" value="F:ATP binding"/>
    <property type="evidence" value="ECO:0007669"/>
    <property type="project" value="UniProtKB-KW"/>
</dbReference>
<evidence type="ECO:0000256" key="2">
    <source>
        <dbReference type="ARBA" id="ARBA00008869"/>
    </source>
</evidence>
<gene>
    <name evidence="12" type="ORF">EVEC_LOCUS7922</name>
</gene>
<feature type="transmembrane region" description="Helical" evidence="10">
    <location>
        <begin position="1371"/>
        <end position="1393"/>
    </location>
</feature>
<name>A0A158QB70_ENTVE</name>
<keyword evidence="7" id="KW-0067">ATP-binding</keyword>
<dbReference type="InterPro" id="IPR003439">
    <property type="entry name" value="ABC_transporter-like_ATP-bd"/>
</dbReference>
<reference evidence="12 13" key="2">
    <citation type="submission" date="2018-10" db="EMBL/GenBank/DDBJ databases">
        <authorList>
            <consortium name="Pathogen Informatics"/>
        </authorList>
    </citation>
    <scope>NUCLEOTIDE SEQUENCE [LARGE SCALE GENOMIC DNA]</scope>
</reference>
<keyword evidence="13" id="KW-1185">Reference proteome</keyword>